<dbReference type="Proteomes" id="UP000186922">
    <property type="component" value="Unassembled WGS sequence"/>
</dbReference>
<accession>A0A1D1ULT2</accession>
<feature type="compositionally biased region" description="Basic residues" evidence="1">
    <location>
        <begin position="422"/>
        <end position="434"/>
    </location>
</feature>
<sequence length="434" mass="48734">MLSLSKLKTASQVHKELSMEAALREVKNGESLTSAAKTNDVSRTTLRSRMEKPNPSRVGDPTNDLSLRITHSSNRKKDGEWTVERCGEYISKLQDLHVGGFLERPEQVWWNFDETVFTTSEMYDRVIARKLAKQISSQFDGTEENVTILPCGNAAGVQLNFMALHAGTVHVLSRLDDTFGLCYHAVNASGYIDQVHFANYIKTELFPAVTELKQNVVFVDGHFKHMNNLPLFRYCKELYEKTAKQITKETLLCHIVKLWYRTEGCPEKYAFNGEQCLKSGFAKVGLFAFNPYVIRRITIRKSSVVESTVDQSRTSVLFELLKAHYGLMTEKDLADVKELVLLKQKGVTPGAVLANSIQKNLFGEAPKKQQREKNRQLSLSAGALITHPSFVEQLGKDEAAKNAKKVAAAAKRKAPLSQPAKQAKKTLVKKQRKA</sequence>
<name>A0A1D1ULT2_RAMVA</name>
<reference evidence="2 3" key="1">
    <citation type="journal article" date="2016" name="Nat. Commun.">
        <title>Extremotolerant tardigrade genome and improved radiotolerance of human cultured cells by tardigrade-unique protein.</title>
        <authorList>
            <person name="Hashimoto T."/>
            <person name="Horikawa D.D."/>
            <person name="Saito Y."/>
            <person name="Kuwahara H."/>
            <person name="Kozuka-Hata H."/>
            <person name="Shin-I T."/>
            <person name="Minakuchi Y."/>
            <person name="Ohishi K."/>
            <person name="Motoyama A."/>
            <person name="Aizu T."/>
            <person name="Enomoto A."/>
            <person name="Kondo K."/>
            <person name="Tanaka S."/>
            <person name="Hara Y."/>
            <person name="Koshikawa S."/>
            <person name="Sagara H."/>
            <person name="Miura T."/>
            <person name="Yokobori S."/>
            <person name="Miyagawa K."/>
            <person name="Suzuki Y."/>
            <person name="Kubo T."/>
            <person name="Oyama M."/>
            <person name="Kohara Y."/>
            <person name="Fujiyama A."/>
            <person name="Arakawa K."/>
            <person name="Katayama T."/>
            <person name="Toyoda A."/>
            <person name="Kunieda T."/>
        </authorList>
    </citation>
    <scope>NUCLEOTIDE SEQUENCE [LARGE SCALE GENOMIC DNA]</scope>
    <source>
        <strain evidence="2 3">YOKOZUNA-1</strain>
    </source>
</reference>
<organism evidence="2 3">
    <name type="scientific">Ramazzottius varieornatus</name>
    <name type="common">Water bear</name>
    <name type="synonym">Tardigrade</name>
    <dbReference type="NCBI Taxonomy" id="947166"/>
    <lineage>
        <taxon>Eukaryota</taxon>
        <taxon>Metazoa</taxon>
        <taxon>Ecdysozoa</taxon>
        <taxon>Tardigrada</taxon>
        <taxon>Eutardigrada</taxon>
        <taxon>Parachela</taxon>
        <taxon>Hypsibioidea</taxon>
        <taxon>Ramazzottiidae</taxon>
        <taxon>Ramazzottius</taxon>
    </lineage>
</organism>
<dbReference type="AlphaFoldDB" id="A0A1D1ULT2"/>
<proteinExistence type="predicted"/>
<evidence type="ECO:0000256" key="1">
    <source>
        <dbReference type="SAM" id="MobiDB-lite"/>
    </source>
</evidence>
<comment type="caution">
    <text evidence="2">The sequence shown here is derived from an EMBL/GenBank/DDBJ whole genome shotgun (WGS) entry which is preliminary data.</text>
</comment>
<evidence type="ECO:0000313" key="2">
    <source>
        <dbReference type="EMBL" id="GAU88217.1"/>
    </source>
</evidence>
<protein>
    <recommendedName>
        <fullName evidence="4">DDE-1 domain-containing protein</fullName>
    </recommendedName>
</protein>
<dbReference type="STRING" id="947166.A0A1D1ULT2"/>
<evidence type="ECO:0000313" key="3">
    <source>
        <dbReference type="Proteomes" id="UP000186922"/>
    </source>
</evidence>
<feature type="region of interest" description="Disordered" evidence="1">
    <location>
        <begin position="29"/>
        <end position="67"/>
    </location>
</feature>
<evidence type="ECO:0008006" key="4">
    <source>
        <dbReference type="Google" id="ProtNLM"/>
    </source>
</evidence>
<dbReference type="EMBL" id="BDGG01000001">
    <property type="protein sequence ID" value="GAU88217.1"/>
    <property type="molecule type" value="Genomic_DNA"/>
</dbReference>
<keyword evidence="3" id="KW-1185">Reference proteome</keyword>
<feature type="region of interest" description="Disordered" evidence="1">
    <location>
        <begin position="410"/>
        <end position="434"/>
    </location>
</feature>
<gene>
    <name evidence="2" type="primary">RvY_00957-1</name>
    <name evidence="2" type="synonym">RvY_00957.1</name>
    <name evidence="2" type="ORF">RvY_00957</name>
</gene>
<feature type="compositionally biased region" description="Polar residues" evidence="1">
    <location>
        <begin position="30"/>
        <end position="47"/>
    </location>
</feature>